<name>A0A3N0B439_9ACTN</name>
<proteinExistence type="predicted"/>
<feature type="transmembrane region" description="Helical" evidence="2">
    <location>
        <begin position="59"/>
        <end position="77"/>
    </location>
</feature>
<dbReference type="EMBL" id="QIBX01000001">
    <property type="protein sequence ID" value="RNL41852.1"/>
    <property type="molecule type" value="Genomic_DNA"/>
</dbReference>
<keyword evidence="2" id="KW-1133">Transmembrane helix</keyword>
<protein>
    <submittedName>
        <fullName evidence="3">Uncharacterized protein</fullName>
    </submittedName>
</protein>
<evidence type="ECO:0000313" key="3">
    <source>
        <dbReference type="EMBL" id="RNL41852.1"/>
    </source>
</evidence>
<evidence type="ECO:0000256" key="2">
    <source>
        <dbReference type="SAM" id="Phobius"/>
    </source>
</evidence>
<dbReference type="Proteomes" id="UP000269591">
    <property type="component" value="Unassembled WGS sequence"/>
</dbReference>
<comment type="caution">
    <text evidence="3">The sequence shown here is derived from an EMBL/GenBank/DDBJ whole genome shotgun (WGS) entry which is preliminary data.</text>
</comment>
<feature type="region of interest" description="Disordered" evidence="1">
    <location>
        <begin position="84"/>
        <end position="152"/>
    </location>
</feature>
<keyword evidence="4" id="KW-1185">Reference proteome</keyword>
<sequence length="262" mass="28437">MLVGWGVFGVVVVAIFLLGLGNGTIILDATTFMMLLAAAPGAFIAVVSLNDKLGSKNRGYTVAGVLCVALFALGFMMRGPVETPSHDALEETSQTEENDSVVDEDYDYGFDPESVLDDQEQPISDSTPSDGGARRVPRYEDERWPTTAPELTSVPDDQRWYNARSHMGTTCTVVGPVVDVYQAVDEAGAPVFVDIGEAYPSSGNVTLVIWAQDIDPFLDMLNAVDDGGAWLSVTGYLNNYEGMPQFNSAMSDIHFRWWTDVS</sequence>
<gene>
    <name evidence="3" type="ORF">DMP06_00075</name>
</gene>
<feature type="compositionally biased region" description="Acidic residues" evidence="1">
    <location>
        <begin position="93"/>
        <end position="120"/>
    </location>
</feature>
<dbReference type="AlphaFoldDB" id="A0A3N0B439"/>
<feature type="transmembrane region" description="Helical" evidence="2">
    <location>
        <begin position="32"/>
        <end position="50"/>
    </location>
</feature>
<evidence type="ECO:0000313" key="4">
    <source>
        <dbReference type="Proteomes" id="UP000269591"/>
    </source>
</evidence>
<organism evidence="3 4">
    <name type="scientific">Slackia equolifaciens</name>
    <dbReference type="NCBI Taxonomy" id="498718"/>
    <lineage>
        <taxon>Bacteria</taxon>
        <taxon>Bacillati</taxon>
        <taxon>Actinomycetota</taxon>
        <taxon>Coriobacteriia</taxon>
        <taxon>Eggerthellales</taxon>
        <taxon>Eggerthellaceae</taxon>
        <taxon>Slackia</taxon>
    </lineage>
</organism>
<reference evidence="4" key="1">
    <citation type="submission" date="2018-05" db="EMBL/GenBank/DDBJ databases">
        <title>Genome Sequencing of selected type strains of the family Eggerthellaceae.</title>
        <authorList>
            <person name="Danylec N."/>
            <person name="Stoll D.A."/>
            <person name="Doetsch A."/>
            <person name="Huch M."/>
        </authorList>
    </citation>
    <scope>NUCLEOTIDE SEQUENCE [LARGE SCALE GENOMIC DNA]</scope>
    <source>
        <strain evidence="4">DSM 24851</strain>
    </source>
</reference>
<evidence type="ECO:0000256" key="1">
    <source>
        <dbReference type="SAM" id="MobiDB-lite"/>
    </source>
</evidence>
<keyword evidence="2" id="KW-0812">Transmembrane</keyword>
<keyword evidence="2" id="KW-0472">Membrane</keyword>
<accession>A0A3N0B439</accession>
<feature type="transmembrane region" description="Helical" evidence="2">
    <location>
        <begin position="7"/>
        <end position="26"/>
    </location>
</feature>